<dbReference type="InterPro" id="IPR050870">
    <property type="entry name" value="FAST_kinase"/>
</dbReference>
<dbReference type="Gene3D" id="3.40.960.10">
    <property type="entry name" value="VSR Endonuclease"/>
    <property type="match status" value="1"/>
</dbReference>
<protein>
    <recommendedName>
        <fullName evidence="1">RAP domain-containing protein</fullName>
    </recommendedName>
</protein>
<reference evidence="2 3" key="1">
    <citation type="submission" date="2008-07" db="EMBL/GenBank/DDBJ databases">
        <authorList>
            <person name="El-Sayed N."/>
            <person name="Caler E."/>
            <person name="Inman J."/>
            <person name="Amedeo P."/>
            <person name="Hass B."/>
            <person name="Wortman J."/>
        </authorList>
    </citation>
    <scope>NUCLEOTIDE SEQUENCE [LARGE SCALE GENOMIC DNA]</scope>
    <source>
        <strain evidence="3">ATCC 50983 / TXsc</strain>
    </source>
</reference>
<accession>C5LLB3</accession>
<dbReference type="RefSeq" id="XP_002769754.1">
    <property type="nucleotide sequence ID" value="XM_002769708.1"/>
</dbReference>
<feature type="domain" description="RAP" evidence="1">
    <location>
        <begin position="608"/>
        <end position="671"/>
    </location>
</feature>
<evidence type="ECO:0000313" key="3">
    <source>
        <dbReference type="Proteomes" id="UP000007800"/>
    </source>
</evidence>
<dbReference type="GO" id="GO:0035770">
    <property type="term" value="C:ribonucleoprotein granule"/>
    <property type="evidence" value="ECO:0007669"/>
    <property type="project" value="TreeGrafter"/>
</dbReference>
<dbReference type="OMA" id="CMYAIAL"/>
<sequence>MSLSTSKLQRIQELCVRGSYKRAVEIAVPPKGPVRGALVHAMITGLARSLGPGTWTEDEKFQLALKRAFVENGGRGFSQLELSESKEALNRLGVKVPVPTIAISWRKPSTPTRMAAHEVSTLISRSSEEGCTTLDRANLTRLISNALDGPKGSSRDVATLVWGCGKLGIDLRGELAPLVGSMTQLSPKDVAMVLWGWAKMASSLDKGESLVEAPISRMVDDYLPKAHHAFTGVELANVIWALARLRHFTPVFTTLLAQATHLSTSISPTAISSIVWAAGVRLNAIGEGPPLEVIKGLYHSTLSSLYLMDPPCIASSIWGLGALGMIQETLLPHQVVVVVENNAHAFDMDNLKSILQFTWMDPSITACLGPEFLQRLAASPQPVPWTHSLPQVCLYLSRGSLQSTLETAHALHSYLGSRLNAITPSAVDAARLVAAFSNLSYLPSHTILTKLMDIALEGASSFYPNTYCMYAIALAQLHQTGHRLPPCNESLTIDQACSILWTGVVLDIDGVESIMERVLACIAKEGDLPSLPFARQAIAGLWARGMVTEAQQLIGAYPAGTLTENPASSSLHTNISQTLRSMGYGNVRDEVEICGIYRADVVIDDLGIVIECDGDVHYLYSPDSGCSDILIGSSVIRDKVFINAGWKVIRVSVAAWKNCKDAAGKVAMLRRLINNHS</sequence>
<dbReference type="GO" id="GO:0003723">
    <property type="term" value="F:RNA binding"/>
    <property type="evidence" value="ECO:0007669"/>
    <property type="project" value="TreeGrafter"/>
</dbReference>
<evidence type="ECO:0000313" key="2">
    <source>
        <dbReference type="EMBL" id="EER02472.1"/>
    </source>
</evidence>
<dbReference type="AlphaFoldDB" id="C5LLB3"/>
<dbReference type="PROSITE" id="PS51286">
    <property type="entry name" value="RAP"/>
    <property type="match status" value="1"/>
</dbReference>
<dbReference type="EMBL" id="GG683102">
    <property type="protein sequence ID" value="EER02472.1"/>
    <property type="molecule type" value="Genomic_DNA"/>
</dbReference>
<dbReference type="OrthoDB" id="438935at2759"/>
<organism evidence="3">
    <name type="scientific">Perkinsus marinus (strain ATCC 50983 / TXsc)</name>
    <dbReference type="NCBI Taxonomy" id="423536"/>
    <lineage>
        <taxon>Eukaryota</taxon>
        <taxon>Sar</taxon>
        <taxon>Alveolata</taxon>
        <taxon>Perkinsozoa</taxon>
        <taxon>Perkinsea</taxon>
        <taxon>Perkinsida</taxon>
        <taxon>Perkinsidae</taxon>
        <taxon>Perkinsus</taxon>
    </lineage>
</organism>
<dbReference type="Pfam" id="PF08373">
    <property type="entry name" value="RAP"/>
    <property type="match status" value="1"/>
</dbReference>
<dbReference type="Proteomes" id="UP000007800">
    <property type="component" value="Unassembled WGS sequence"/>
</dbReference>
<dbReference type="PANTHER" id="PTHR21228:SF40">
    <property type="entry name" value="LD45607P"/>
    <property type="match status" value="1"/>
</dbReference>
<keyword evidence="3" id="KW-1185">Reference proteome</keyword>
<proteinExistence type="predicted"/>
<gene>
    <name evidence="2" type="ORF">Pmar_PMAR004835</name>
</gene>
<dbReference type="GO" id="GO:0000963">
    <property type="term" value="P:mitochondrial RNA processing"/>
    <property type="evidence" value="ECO:0007669"/>
    <property type="project" value="TreeGrafter"/>
</dbReference>
<dbReference type="InterPro" id="IPR013584">
    <property type="entry name" value="RAP"/>
</dbReference>
<dbReference type="PANTHER" id="PTHR21228">
    <property type="entry name" value="FAST LEU-RICH DOMAIN-CONTAINING"/>
    <property type="match status" value="1"/>
</dbReference>
<dbReference type="GO" id="GO:0005759">
    <property type="term" value="C:mitochondrial matrix"/>
    <property type="evidence" value="ECO:0007669"/>
    <property type="project" value="TreeGrafter"/>
</dbReference>
<dbReference type="GO" id="GO:0044528">
    <property type="term" value="P:regulation of mitochondrial mRNA stability"/>
    <property type="evidence" value="ECO:0007669"/>
    <property type="project" value="TreeGrafter"/>
</dbReference>
<dbReference type="InParanoid" id="C5LLB3"/>
<evidence type="ECO:0000259" key="1">
    <source>
        <dbReference type="PROSITE" id="PS51286"/>
    </source>
</evidence>
<name>C5LLB3_PERM5</name>
<dbReference type="GeneID" id="9047494"/>